<dbReference type="AlphaFoldDB" id="A0A4Y2QLN3"/>
<name>A0A4Y2QLN3_ARAVE</name>
<evidence type="ECO:0000313" key="2">
    <source>
        <dbReference type="Proteomes" id="UP000499080"/>
    </source>
</evidence>
<evidence type="ECO:0000313" key="1">
    <source>
        <dbReference type="EMBL" id="GBN64198.1"/>
    </source>
</evidence>
<accession>A0A4Y2QLN3</accession>
<gene>
    <name evidence="1" type="ORF">AVEN_11779_1</name>
</gene>
<dbReference type="EMBL" id="BGPR01014207">
    <property type="protein sequence ID" value="GBN64198.1"/>
    <property type="molecule type" value="Genomic_DNA"/>
</dbReference>
<comment type="caution">
    <text evidence="1">The sequence shown here is derived from an EMBL/GenBank/DDBJ whole genome shotgun (WGS) entry which is preliminary data.</text>
</comment>
<protein>
    <submittedName>
        <fullName evidence="1">Uncharacterized protein</fullName>
    </submittedName>
</protein>
<dbReference type="Proteomes" id="UP000499080">
    <property type="component" value="Unassembled WGS sequence"/>
</dbReference>
<keyword evidence="2" id="KW-1185">Reference proteome</keyword>
<sequence length="91" mass="10343">MRAGTVRILGKPQFSPNTSGRAFLTKKACAVCVKSITLNERVWEFQSDIRTFRTSIVFCLKERLGQSSVDRVKKCSELFKLVFAVQHGNIY</sequence>
<organism evidence="1 2">
    <name type="scientific">Araneus ventricosus</name>
    <name type="common">Orbweaver spider</name>
    <name type="synonym">Epeira ventricosa</name>
    <dbReference type="NCBI Taxonomy" id="182803"/>
    <lineage>
        <taxon>Eukaryota</taxon>
        <taxon>Metazoa</taxon>
        <taxon>Ecdysozoa</taxon>
        <taxon>Arthropoda</taxon>
        <taxon>Chelicerata</taxon>
        <taxon>Arachnida</taxon>
        <taxon>Araneae</taxon>
        <taxon>Araneomorphae</taxon>
        <taxon>Entelegynae</taxon>
        <taxon>Araneoidea</taxon>
        <taxon>Araneidae</taxon>
        <taxon>Araneus</taxon>
    </lineage>
</organism>
<reference evidence="1 2" key="1">
    <citation type="journal article" date="2019" name="Sci. Rep.">
        <title>Orb-weaving spider Araneus ventricosus genome elucidates the spidroin gene catalogue.</title>
        <authorList>
            <person name="Kono N."/>
            <person name="Nakamura H."/>
            <person name="Ohtoshi R."/>
            <person name="Moran D.A.P."/>
            <person name="Shinohara A."/>
            <person name="Yoshida Y."/>
            <person name="Fujiwara M."/>
            <person name="Mori M."/>
            <person name="Tomita M."/>
            <person name="Arakawa K."/>
        </authorList>
    </citation>
    <scope>NUCLEOTIDE SEQUENCE [LARGE SCALE GENOMIC DNA]</scope>
</reference>
<proteinExistence type="predicted"/>